<gene>
    <name evidence="1" type="ORF">NT6N_22070</name>
</gene>
<evidence type="ECO:0008006" key="2">
    <source>
        <dbReference type="Google" id="ProtNLM"/>
    </source>
</evidence>
<dbReference type="AlphaFoldDB" id="A0AAT9FMH4"/>
<dbReference type="SUPFAM" id="SSF158682">
    <property type="entry name" value="TerB-like"/>
    <property type="match status" value="1"/>
</dbReference>
<dbReference type="Gene3D" id="1.10.3680.10">
    <property type="entry name" value="TerB-like"/>
    <property type="match status" value="1"/>
</dbReference>
<organism evidence="1">
    <name type="scientific">Oceaniferula spumae</name>
    <dbReference type="NCBI Taxonomy" id="2979115"/>
    <lineage>
        <taxon>Bacteria</taxon>
        <taxon>Pseudomonadati</taxon>
        <taxon>Verrucomicrobiota</taxon>
        <taxon>Verrucomicrobiia</taxon>
        <taxon>Verrucomicrobiales</taxon>
        <taxon>Verrucomicrobiaceae</taxon>
        <taxon>Oceaniferula</taxon>
    </lineage>
</organism>
<sequence>MGVEIELSGAGFDKNKWRRELGNFMFVENEWKMSPLTLMTLDMEDPDLILFDDEEDRAPTEDASVWVHPAGGIRGVTVKNHDQGIVLSMPTGTGKRDWELATAMAEAGVECGAQVQVDHQAVPAGKLDFSQAEQELWSMFVTGFSKTAEESDNGVITLPVLYGFLHIDLSKDDLQAPDLHDQLVEKMKRYTEAHWASNMVMEKPDGQQLTINIAGGVPTIISMEADGIVLLDQPESPSADTQPLFNGEPIAPEKFIEVMSDHVEMLGPHCYVPLFKYSEHPEIMKALDPSAPKVTSSGMPMPTAVSGQSSSAGINQPPPLKKSLAKGPILVFLLIAAADGDVDEKEIRTFQTMLAVSELGRTPLIKTMLTEARDNFQSLFVDMFSEGKAPTLQMVEFLQVLDGYPEAESKPVRQALYAIGYEIANASGGFLGFGSKISKEEKAALEGLRTMLGLGTDEI</sequence>
<name>A0AAT9FMH4_9BACT</name>
<evidence type="ECO:0000313" key="1">
    <source>
        <dbReference type="EMBL" id="BDS07167.1"/>
    </source>
</evidence>
<dbReference type="EMBL" id="AP026866">
    <property type="protein sequence ID" value="BDS07167.1"/>
    <property type="molecule type" value="Genomic_DNA"/>
</dbReference>
<protein>
    <recommendedName>
        <fullName evidence="2">TerB family tellurite resistance protein</fullName>
    </recommendedName>
</protein>
<accession>A0AAT9FMH4</accession>
<proteinExistence type="predicted"/>
<dbReference type="InterPro" id="IPR029024">
    <property type="entry name" value="TerB-like"/>
</dbReference>
<dbReference type="CDD" id="cd07176">
    <property type="entry name" value="terB"/>
    <property type="match status" value="1"/>
</dbReference>
<dbReference type="KEGG" id="osu:NT6N_22070"/>
<reference evidence="1" key="1">
    <citation type="submission" date="2024-07" db="EMBL/GenBank/DDBJ databases">
        <title>Complete genome sequence of Verrucomicrobiaceae bacterium NT6N.</title>
        <authorList>
            <person name="Huang C."/>
            <person name="Takami H."/>
            <person name="Hamasaki K."/>
        </authorList>
    </citation>
    <scope>NUCLEOTIDE SEQUENCE</scope>
    <source>
        <strain evidence="1">NT6N</strain>
    </source>
</reference>